<keyword evidence="1" id="KW-0472">Membrane</keyword>
<comment type="caution">
    <text evidence="2">The sequence shown here is derived from an EMBL/GenBank/DDBJ whole genome shotgun (WGS) entry which is preliminary data.</text>
</comment>
<keyword evidence="1" id="KW-0812">Transmembrane</keyword>
<feature type="transmembrane region" description="Helical" evidence="1">
    <location>
        <begin position="254"/>
        <end position="273"/>
    </location>
</feature>
<keyword evidence="1" id="KW-1133">Transmembrane helix</keyword>
<dbReference type="EMBL" id="JASMRN010000003">
    <property type="protein sequence ID" value="MEZ7514396.1"/>
    <property type="molecule type" value="Genomic_DNA"/>
</dbReference>
<feature type="transmembrane region" description="Helical" evidence="1">
    <location>
        <begin position="179"/>
        <end position="197"/>
    </location>
</feature>
<sequence length="387" mass="42945">MIVHDKKILENAGLAQEAHKLSKAGFIPKEQYEAIIENLTLARTNDNLLVRVLFFILGTFLYSSICGFFTLLVIDSIDNSYEFLLFFFAIIGFAGAEALSRSTFYGHGLDDAFILGAQLTLAIAIGVTTNSYELVIASFITLTALLSYLRYLHLSMALLFCFAFATVVVYSVFSLPSFVHSFLPFIMMAFAAPLYFGSKKLKQKLEQSYYYGGLSLAQNFALVLFYFSGNYLVVRELSIELLGQDIAAGSDIPFAYLFYVFTFIVPAGYLYFALVKKDRIILWIGLLSFCFSIYTIRFYYAIMPIEIALTIGGAVLFVTTLFTIRKLKNKETGITFQADRFTETNAFLAAEIVVTSQMGSMKPEVPVDSPMEFGGGDFSGGGSGGSF</sequence>
<keyword evidence="3" id="KW-1185">Reference proteome</keyword>
<evidence type="ECO:0000313" key="2">
    <source>
        <dbReference type="EMBL" id="MEZ7514396.1"/>
    </source>
</evidence>
<feature type="transmembrane region" description="Helical" evidence="1">
    <location>
        <begin position="209"/>
        <end position="234"/>
    </location>
</feature>
<evidence type="ECO:0000256" key="1">
    <source>
        <dbReference type="SAM" id="Phobius"/>
    </source>
</evidence>
<feature type="transmembrane region" description="Helical" evidence="1">
    <location>
        <begin position="307"/>
        <end position="324"/>
    </location>
</feature>
<gene>
    <name evidence="2" type="ORF">QO192_03765</name>
</gene>
<protein>
    <recommendedName>
        <fullName evidence="4">DUF2157 domain-containing protein</fullName>
    </recommendedName>
</protein>
<reference evidence="2 3" key="1">
    <citation type="submission" date="2023-05" db="EMBL/GenBank/DDBJ databases">
        <title>Adaptations of aquatic viruses from atmosphere-close ecosystems of the Central Arctic Ocean.</title>
        <authorList>
            <person name="Rahlff J."/>
            <person name="Holmfeldt K."/>
        </authorList>
    </citation>
    <scope>NUCLEOTIDE SEQUENCE [LARGE SCALE GENOMIC DNA]</scope>
    <source>
        <strain evidence="2 3">Arc14</strain>
    </source>
</reference>
<evidence type="ECO:0000313" key="3">
    <source>
        <dbReference type="Proteomes" id="UP001568894"/>
    </source>
</evidence>
<feature type="transmembrane region" description="Helical" evidence="1">
    <location>
        <begin position="48"/>
        <end position="74"/>
    </location>
</feature>
<evidence type="ECO:0008006" key="4">
    <source>
        <dbReference type="Google" id="ProtNLM"/>
    </source>
</evidence>
<dbReference type="Proteomes" id="UP001568894">
    <property type="component" value="Unassembled WGS sequence"/>
</dbReference>
<dbReference type="RefSeq" id="WP_371568138.1">
    <property type="nucleotide sequence ID" value="NZ_JASMRN010000003.1"/>
</dbReference>
<organism evidence="2 3">
    <name type="scientific">Flavobacterium frigidarium</name>
    <dbReference type="NCBI Taxonomy" id="99286"/>
    <lineage>
        <taxon>Bacteria</taxon>
        <taxon>Pseudomonadati</taxon>
        <taxon>Bacteroidota</taxon>
        <taxon>Flavobacteriia</taxon>
        <taxon>Flavobacteriales</taxon>
        <taxon>Flavobacteriaceae</taxon>
        <taxon>Flavobacterium</taxon>
    </lineage>
</organism>
<name>A0ABV4KCD4_9FLAO</name>
<proteinExistence type="predicted"/>
<feature type="transmembrane region" description="Helical" evidence="1">
    <location>
        <begin position="280"/>
        <end position="301"/>
    </location>
</feature>
<feature type="transmembrane region" description="Helical" evidence="1">
    <location>
        <begin position="80"/>
        <end position="100"/>
    </location>
</feature>
<accession>A0ABV4KCD4</accession>
<feature type="transmembrane region" description="Helical" evidence="1">
    <location>
        <begin position="156"/>
        <end position="173"/>
    </location>
</feature>